<proteinExistence type="predicted"/>
<dbReference type="Gene3D" id="3.30.2010.20">
    <property type="match status" value="1"/>
</dbReference>
<sequence>MNIDRFQKLADKLVEKIPAKFLRGLNGGIVVVEDAVPDPEIDGVYTLGEYVDDPYGLGCFVVIYHGSFAALFKGEPGHVWEKELWATILHEIQHHLEGLAGVDDLGQEDIRMWQELKRQAGKA</sequence>
<protein>
    <recommendedName>
        <fullName evidence="3">Metallopeptidase family protein</fullName>
    </recommendedName>
</protein>
<dbReference type="InterPro" id="IPR010428">
    <property type="entry name" value="Zincin_1"/>
</dbReference>
<dbReference type="Proteomes" id="UP000078532">
    <property type="component" value="Unassembled WGS sequence"/>
</dbReference>
<dbReference type="InterPro" id="IPR038555">
    <property type="entry name" value="Zincin_1_sf"/>
</dbReference>
<dbReference type="OrthoDB" id="5071at2"/>
<gene>
    <name evidence="1" type="ORF">A6M21_02225</name>
</gene>
<keyword evidence="2" id="KW-1185">Reference proteome</keyword>
<dbReference type="SUPFAM" id="SSF55486">
    <property type="entry name" value="Metalloproteases ('zincins'), catalytic domain"/>
    <property type="match status" value="1"/>
</dbReference>
<accession>A0A1B7LKM2</accession>
<dbReference type="STRING" id="1838280.A6M21_02225"/>
<evidence type="ECO:0000313" key="1">
    <source>
        <dbReference type="EMBL" id="OAT87124.1"/>
    </source>
</evidence>
<evidence type="ECO:0008006" key="3">
    <source>
        <dbReference type="Google" id="ProtNLM"/>
    </source>
</evidence>
<dbReference type="Pfam" id="PF06262">
    <property type="entry name" value="Zincin_1"/>
    <property type="match status" value="1"/>
</dbReference>
<evidence type="ECO:0000313" key="2">
    <source>
        <dbReference type="Proteomes" id="UP000078532"/>
    </source>
</evidence>
<organism evidence="1 2">
    <name type="scientific">Desulfotomaculum copahuensis</name>
    <dbReference type="NCBI Taxonomy" id="1838280"/>
    <lineage>
        <taxon>Bacteria</taxon>
        <taxon>Bacillati</taxon>
        <taxon>Bacillota</taxon>
        <taxon>Clostridia</taxon>
        <taxon>Eubacteriales</taxon>
        <taxon>Desulfotomaculaceae</taxon>
        <taxon>Desulfotomaculum</taxon>
    </lineage>
</organism>
<comment type="caution">
    <text evidence="1">The sequence shown here is derived from an EMBL/GenBank/DDBJ whole genome shotgun (WGS) entry which is preliminary data.</text>
</comment>
<dbReference type="RefSeq" id="WP_066665911.1">
    <property type="nucleotide sequence ID" value="NZ_LYVF01000002.1"/>
</dbReference>
<dbReference type="AlphaFoldDB" id="A0A1B7LKM2"/>
<reference evidence="1 2" key="1">
    <citation type="submission" date="2016-04" db="EMBL/GenBank/DDBJ databases">
        <authorList>
            <person name="Evans L.H."/>
            <person name="Alamgir A."/>
            <person name="Owens N."/>
            <person name="Weber N.D."/>
            <person name="Virtaneva K."/>
            <person name="Barbian K."/>
            <person name="Babar A."/>
            <person name="Rosenke K."/>
        </authorList>
    </citation>
    <scope>NUCLEOTIDE SEQUENCE [LARGE SCALE GENOMIC DNA]</scope>
    <source>
        <strain evidence="1 2">LMa1</strain>
    </source>
</reference>
<name>A0A1B7LKM2_9FIRM</name>
<dbReference type="EMBL" id="LYVF01000002">
    <property type="protein sequence ID" value="OAT87124.1"/>
    <property type="molecule type" value="Genomic_DNA"/>
</dbReference>
<dbReference type="CDD" id="cd12953">
    <property type="entry name" value="MMP_TTHA0227"/>
    <property type="match status" value="1"/>
</dbReference>